<dbReference type="AlphaFoldDB" id="A0A0F9RWG2"/>
<reference evidence="2" key="1">
    <citation type="journal article" date="2015" name="Nature">
        <title>Complex archaea that bridge the gap between prokaryotes and eukaryotes.</title>
        <authorList>
            <person name="Spang A."/>
            <person name="Saw J.H."/>
            <person name="Jorgensen S.L."/>
            <person name="Zaremba-Niedzwiedzka K."/>
            <person name="Martijn J."/>
            <person name="Lind A.E."/>
            <person name="van Eijk R."/>
            <person name="Schleper C."/>
            <person name="Guy L."/>
            <person name="Ettema T.J."/>
        </authorList>
    </citation>
    <scope>NUCLEOTIDE SEQUENCE</scope>
</reference>
<proteinExistence type="predicted"/>
<name>A0A0F9RWG2_9ZZZZ</name>
<organism evidence="2">
    <name type="scientific">marine sediment metagenome</name>
    <dbReference type="NCBI Taxonomy" id="412755"/>
    <lineage>
        <taxon>unclassified sequences</taxon>
        <taxon>metagenomes</taxon>
        <taxon>ecological metagenomes</taxon>
    </lineage>
</organism>
<feature type="transmembrane region" description="Helical" evidence="1">
    <location>
        <begin position="128"/>
        <end position="149"/>
    </location>
</feature>
<keyword evidence="1" id="KW-1133">Transmembrane helix</keyword>
<keyword evidence="1" id="KW-0812">Transmembrane</keyword>
<feature type="transmembrane region" description="Helical" evidence="1">
    <location>
        <begin position="43"/>
        <end position="69"/>
    </location>
</feature>
<feature type="transmembrane region" description="Helical" evidence="1">
    <location>
        <begin position="103"/>
        <end position="122"/>
    </location>
</feature>
<accession>A0A0F9RWG2</accession>
<keyword evidence="1" id="KW-0472">Membrane</keyword>
<comment type="caution">
    <text evidence="2">The sequence shown here is derived from an EMBL/GenBank/DDBJ whole genome shotgun (WGS) entry which is preliminary data.</text>
</comment>
<dbReference type="EMBL" id="LAZR01003139">
    <property type="protein sequence ID" value="KKN21538.1"/>
    <property type="molecule type" value="Genomic_DNA"/>
</dbReference>
<protein>
    <submittedName>
        <fullName evidence="2">Uncharacterized protein</fullName>
    </submittedName>
</protein>
<evidence type="ECO:0000313" key="2">
    <source>
        <dbReference type="EMBL" id="KKN21538.1"/>
    </source>
</evidence>
<evidence type="ECO:0000256" key="1">
    <source>
        <dbReference type="SAM" id="Phobius"/>
    </source>
</evidence>
<gene>
    <name evidence="2" type="ORF">LCGC14_0924260</name>
</gene>
<sequence length="159" mass="18461">MPIRIRWRSKEYFGIGMLLLGMCGMLQLFFIFIGQYFLAIGNYFVVILIPLGMTVANFFAAIVIFESFAQVERREKLRSQFRKSKIDVSNLEKFLNFPVTKPLIIVSIIFISFFFTTYYISATFLTNTISFIIAENTSAIICLLIANLIEKKYGRVQRF</sequence>
<feature type="transmembrane region" description="Helical" evidence="1">
    <location>
        <begin position="12"/>
        <end position="37"/>
    </location>
</feature>